<evidence type="ECO:0000256" key="2">
    <source>
        <dbReference type="SAM" id="SignalP"/>
    </source>
</evidence>
<feature type="compositionally biased region" description="Basic and acidic residues" evidence="1">
    <location>
        <begin position="62"/>
        <end position="74"/>
    </location>
</feature>
<feature type="compositionally biased region" description="Basic and acidic residues" evidence="1">
    <location>
        <begin position="104"/>
        <end position="116"/>
    </location>
</feature>
<evidence type="ECO:0000256" key="1">
    <source>
        <dbReference type="SAM" id="MobiDB-lite"/>
    </source>
</evidence>
<dbReference type="Proteomes" id="UP001483337">
    <property type="component" value="Chromosome"/>
</dbReference>
<organism evidence="3 4">
    <name type="scientific">Okeanomitos corallinicola TIOX110</name>
    <dbReference type="NCBI Taxonomy" id="3133117"/>
    <lineage>
        <taxon>Bacteria</taxon>
        <taxon>Bacillati</taxon>
        <taxon>Cyanobacteriota</taxon>
        <taxon>Cyanophyceae</taxon>
        <taxon>Nostocales</taxon>
        <taxon>Aphanizomenonaceae</taxon>
        <taxon>Okeanomitos</taxon>
    </lineage>
</organism>
<feature type="compositionally biased region" description="Gly residues" evidence="1">
    <location>
        <begin position="127"/>
        <end position="138"/>
    </location>
</feature>
<feature type="chain" id="PRO_5045113336" evidence="2">
    <location>
        <begin position="29"/>
        <end position="473"/>
    </location>
</feature>
<proteinExistence type="predicted"/>
<feature type="signal peptide" evidence="2">
    <location>
        <begin position="1"/>
        <end position="28"/>
    </location>
</feature>
<evidence type="ECO:0000313" key="3">
    <source>
        <dbReference type="EMBL" id="WZB89425.1"/>
    </source>
</evidence>
<name>A0ABZ2V0V3_9CYAN</name>
<sequence>MFKGLATKLPLVVTFCLLNTANFSPVAAVETCELNTVKASYKIADRTQRDRDRRYYNQNESKGSDGRAGREGRNGENQTISANGSPVNLDLSGTNGEDGEDGENAFRPRCGREERAYSNSDIRAADGGDGGNGGKGGDGGNGGSLTVYFRNLADLQNIFVRTVGGEGGRGGRGGEGTRGCNCRRSRWEEKTCTGRQCTNKTYRCYDGTDGRDGSYGGDGKQGSLGTLSIINSQEPLQSDQPTIKTPISQLTNQQFNLSKNKWNLRQGATALLAPGSVIADQYREFDRRLESTLKLIWQEKQPISNFADQNVTLTLNDNEQIEISFPEDMWVDGNVELKNQLTEYTVNYAIPKQEVTKLAVAEFSGTGSNLNLKIVDLARRSDLINTKFKVKYRGKDNFSEGFGYQTFYEGEIPDSLVSRNYNRFTLDLGKLKMPNKAVSSGTDVEIEVVAIRSLGERSAQQTLRWKSRIPRNR</sequence>
<accession>A0ABZ2V0V3</accession>
<gene>
    <name evidence="3" type="ORF">WJM97_07000</name>
</gene>
<dbReference type="EMBL" id="CP150886">
    <property type="protein sequence ID" value="WZB89425.1"/>
    <property type="molecule type" value="Genomic_DNA"/>
</dbReference>
<dbReference type="RefSeq" id="WP_353932326.1">
    <property type="nucleotide sequence ID" value="NZ_CP150886.1"/>
</dbReference>
<protein>
    <submittedName>
        <fullName evidence="3">Collagen-like protein</fullName>
    </submittedName>
</protein>
<evidence type="ECO:0000313" key="4">
    <source>
        <dbReference type="Proteomes" id="UP001483337"/>
    </source>
</evidence>
<feature type="region of interest" description="Disordered" evidence="1">
    <location>
        <begin position="49"/>
        <end position="138"/>
    </location>
</feature>
<reference evidence="3 4" key="1">
    <citation type="submission" date="2024-04" db="EMBL/GenBank/DDBJ databases">
        <title>Okeanomitos corallinicola gen. &amp; sp. nov. (Nostocales, Cyanobacteria), a new toxic marine heterocyst-forming cyanobacterium from a coral reef.</title>
        <authorList>
            <person name="Li H."/>
            <person name="Li R."/>
            <person name="Kang J."/>
            <person name="Hii K.S."/>
            <person name="Mohamed H.F."/>
            <person name="Xu X."/>
            <person name="Luo Z."/>
        </authorList>
    </citation>
    <scope>NUCLEOTIDE SEQUENCE [LARGE SCALE GENOMIC DNA]</scope>
    <source>
        <strain evidence="3 4">TIOX110</strain>
    </source>
</reference>
<feature type="compositionally biased region" description="Polar residues" evidence="1">
    <location>
        <begin position="78"/>
        <end position="94"/>
    </location>
</feature>
<keyword evidence="2" id="KW-0732">Signal</keyword>
<keyword evidence="4" id="KW-1185">Reference proteome</keyword>